<comment type="cofactor">
    <cofactor evidence="1">
        <name>Fe(2+)</name>
        <dbReference type="ChEBI" id="CHEBI:29033"/>
    </cofactor>
</comment>
<feature type="region of interest" description="Disordered" evidence="20">
    <location>
        <begin position="781"/>
        <end position="829"/>
    </location>
</feature>
<keyword evidence="14" id="KW-0805">Transcription regulation</keyword>
<dbReference type="GO" id="GO:0005634">
    <property type="term" value="C:nucleus"/>
    <property type="evidence" value="ECO:0007669"/>
    <property type="project" value="UniProtKB-SubCell"/>
</dbReference>
<dbReference type="InterPro" id="IPR041070">
    <property type="entry name" value="JHD"/>
</dbReference>
<comment type="catalytic activity">
    <reaction evidence="18">
        <text>N(6),N(6)-dimethyl-L-lysyl(36)-[histone H3] + 2 2-oxoglutarate + 2 O2 = L-lysyl(36)-[histone H3] + 2 formaldehyde + 2 succinate + 2 CO2</text>
        <dbReference type="Rhea" id="RHEA:42032"/>
        <dbReference type="Rhea" id="RHEA-COMP:9785"/>
        <dbReference type="Rhea" id="RHEA-COMP:9787"/>
        <dbReference type="ChEBI" id="CHEBI:15379"/>
        <dbReference type="ChEBI" id="CHEBI:16526"/>
        <dbReference type="ChEBI" id="CHEBI:16810"/>
        <dbReference type="ChEBI" id="CHEBI:16842"/>
        <dbReference type="ChEBI" id="CHEBI:29969"/>
        <dbReference type="ChEBI" id="CHEBI:30031"/>
        <dbReference type="ChEBI" id="CHEBI:61976"/>
        <dbReference type="EC" id="1.14.11.27"/>
    </reaction>
</comment>
<evidence type="ECO:0000259" key="21">
    <source>
        <dbReference type="PROSITE" id="PS50016"/>
    </source>
</evidence>
<name>A0A074WAW3_9PEZI</name>
<dbReference type="GO" id="GO:0008270">
    <property type="term" value="F:zinc ion binding"/>
    <property type="evidence" value="ECO:0007669"/>
    <property type="project" value="UniProtKB-KW"/>
</dbReference>
<keyword evidence="10" id="KW-0156">Chromatin regulator</keyword>
<dbReference type="Proteomes" id="UP000027730">
    <property type="component" value="Unassembled WGS sequence"/>
</dbReference>
<dbReference type="EC" id="1.14.11.27" evidence="5"/>
<evidence type="ECO:0000256" key="10">
    <source>
        <dbReference type="ARBA" id="ARBA00022853"/>
    </source>
</evidence>
<dbReference type="AlphaFoldDB" id="A0A074WAW3"/>
<feature type="compositionally biased region" description="Basic and acidic residues" evidence="20">
    <location>
        <begin position="606"/>
        <end position="622"/>
    </location>
</feature>
<feature type="compositionally biased region" description="Polar residues" evidence="20">
    <location>
        <begin position="640"/>
        <end position="657"/>
    </location>
</feature>
<evidence type="ECO:0000256" key="19">
    <source>
        <dbReference type="PROSITE-ProRule" id="PRU00146"/>
    </source>
</evidence>
<dbReference type="GeneID" id="25407790"/>
<keyword evidence="7" id="KW-0479">Metal-binding</keyword>
<dbReference type="CDD" id="cd15517">
    <property type="entry name" value="PHD_TCF19_like"/>
    <property type="match status" value="1"/>
</dbReference>
<dbReference type="SUPFAM" id="SSF57903">
    <property type="entry name" value="FYVE/PHD zinc finger"/>
    <property type="match status" value="1"/>
</dbReference>
<comment type="subcellular location">
    <subcellularLocation>
        <location evidence="3">Nucleus</location>
    </subcellularLocation>
</comment>
<dbReference type="InterPro" id="IPR001965">
    <property type="entry name" value="Znf_PHD"/>
</dbReference>
<dbReference type="InterPro" id="IPR050690">
    <property type="entry name" value="JHDM1_Histone_Demethylase"/>
</dbReference>
<dbReference type="CDD" id="cd00067">
    <property type="entry name" value="GAL4"/>
    <property type="match status" value="1"/>
</dbReference>
<evidence type="ECO:0000256" key="9">
    <source>
        <dbReference type="ARBA" id="ARBA00022833"/>
    </source>
</evidence>
<evidence type="ECO:0000256" key="20">
    <source>
        <dbReference type="SAM" id="MobiDB-lite"/>
    </source>
</evidence>
<feature type="compositionally biased region" description="Basic and acidic residues" evidence="20">
    <location>
        <begin position="783"/>
        <end position="794"/>
    </location>
</feature>
<evidence type="ECO:0000256" key="12">
    <source>
        <dbReference type="ARBA" id="ARBA00023002"/>
    </source>
</evidence>
<evidence type="ECO:0000256" key="17">
    <source>
        <dbReference type="ARBA" id="ARBA00031083"/>
    </source>
</evidence>
<dbReference type="PROSITE" id="PS50016">
    <property type="entry name" value="ZF_PHD_2"/>
    <property type="match status" value="1"/>
</dbReference>
<dbReference type="PROSITE" id="PS51184">
    <property type="entry name" value="JMJC"/>
    <property type="match status" value="1"/>
</dbReference>
<evidence type="ECO:0000256" key="6">
    <source>
        <dbReference type="ARBA" id="ARBA00015153"/>
    </source>
</evidence>
<dbReference type="InterPro" id="IPR003347">
    <property type="entry name" value="JmjC_dom"/>
</dbReference>
<evidence type="ECO:0000313" key="24">
    <source>
        <dbReference type="Proteomes" id="UP000027730"/>
    </source>
</evidence>
<evidence type="ECO:0000256" key="15">
    <source>
        <dbReference type="ARBA" id="ARBA00023163"/>
    </source>
</evidence>
<dbReference type="Pfam" id="PF00628">
    <property type="entry name" value="PHD"/>
    <property type="match status" value="1"/>
</dbReference>
<dbReference type="HOGENOM" id="CLU_002979_0_0_1"/>
<evidence type="ECO:0000256" key="1">
    <source>
        <dbReference type="ARBA" id="ARBA00001954"/>
    </source>
</evidence>
<evidence type="ECO:0000256" key="4">
    <source>
        <dbReference type="ARBA" id="ARBA00008037"/>
    </source>
</evidence>
<feature type="region of interest" description="Disordered" evidence="20">
    <location>
        <begin position="606"/>
        <end position="660"/>
    </location>
</feature>
<keyword evidence="11" id="KW-0223">Dioxygenase</keyword>
<evidence type="ECO:0000256" key="14">
    <source>
        <dbReference type="ARBA" id="ARBA00023015"/>
    </source>
</evidence>
<comment type="function">
    <text evidence="2">Histone demethylase that specifically demethylates 'Lys-36' of histone H3, thereby playing a central role in histone code.</text>
</comment>
<keyword evidence="12" id="KW-0560">Oxidoreductase</keyword>
<evidence type="ECO:0000256" key="7">
    <source>
        <dbReference type="ARBA" id="ARBA00022723"/>
    </source>
</evidence>
<reference evidence="23 24" key="1">
    <citation type="journal article" date="2014" name="BMC Genomics">
        <title>Genome sequencing of four Aureobasidium pullulans varieties: biotechnological potential, stress tolerance, and description of new species.</title>
        <authorList>
            <person name="Gostin Ar C."/>
            <person name="Ohm R.A."/>
            <person name="Kogej T."/>
            <person name="Sonjak S."/>
            <person name="Turk M."/>
            <person name="Zajc J."/>
            <person name="Zalar P."/>
            <person name="Grube M."/>
            <person name="Sun H."/>
            <person name="Han J."/>
            <person name="Sharma A."/>
            <person name="Chiniquy J."/>
            <person name="Ngan C.Y."/>
            <person name="Lipzen A."/>
            <person name="Barry K."/>
            <person name="Grigoriev I.V."/>
            <person name="Gunde-Cimerman N."/>
        </authorList>
    </citation>
    <scope>NUCLEOTIDE SEQUENCE [LARGE SCALE GENOMIC DNA]</scope>
    <source>
        <strain evidence="23 24">CBS 147.97</strain>
    </source>
</reference>
<feature type="non-terminal residue" evidence="23">
    <location>
        <position position="1"/>
    </location>
</feature>
<dbReference type="InterPro" id="IPR019787">
    <property type="entry name" value="Znf_PHD-finger"/>
</dbReference>
<evidence type="ECO:0000256" key="18">
    <source>
        <dbReference type="ARBA" id="ARBA00047915"/>
    </source>
</evidence>
<evidence type="ECO:0000256" key="13">
    <source>
        <dbReference type="ARBA" id="ARBA00023004"/>
    </source>
</evidence>
<sequence>STKPAAAPRKPSKEFKETVCASCALTRESSHGELDQWISCNGCQLWFHFDCAGFKNERDVRDVSKFFCKACEPKHGPTTFVRKSSRAHAAVDYAGLNQGILKTSDDNHEHHYIQPIKDGSFTFDPEMFPRMRPELVTREFFETCSSFSEPVVIPAEYNPKLPCRHPVPSSDNEEDTTATAFTGADEEDALLQDFEYETVPNDGQDRLDMVVPRDLTVRHVAELVGPHEPLEVIDVKTQGTEGKWNLSKWADYYEADGEKAVRNVISLEVSSTKLGRLLRRPKVVRDIDLQDSVWPDEETSKGIYPKVQFYCLMSVADSFTDFHIDFGGSSVYYHILRGKKTFFFIPPKPGHLKKYEDWNNSHEQNFTWLPDATKECYRVDLSAGDTMLIPSGWIHAVWTPENSLVIGGNFLTRMHYSTQFRIVDIEKAIKTPQKFRYPHFQKVMWYTVIKYLETDPLPAEVAQVFYNGARFIRERPVWEEFGTSDSAPGSACYNCRYYSQAELDGLPELINFIFRTVMIGLGRIEGVTEDTRKKVMRSIPKSRGEPLELARTFALWVAWKRGNEDPPAWAHPNADLPDKESAAPKKLGARALKAMQRQEAFEAYRIAPERQSARQNACRESEPATTTSPGPSVPPVSASQTQTTPGPSGQHTSTPKTSVLGPKRVACDACRKRRIKCKHKDVVTTSTPFGQPSVMFQSTPSSLQSAEQTMQPLQNMQSTPTLQGLQNGHIGQMAGLAPVAQMTSTDGIGPAAIPGNALLADPNSKRGRSKACLDCRKSKRRCIHDENGKIDPVKAEQTPVPRGSVVSKKRRTSGEMESPIKKPKQARIS</sequence>
<dbReference type="Pfam" id="PF17811">
    <property type="entry name" value="JHD"/>
    <property type="match status" value="1"/>
</dbReference>
<feature type="non-terminal residue" evidence="23">
    <location>
        <position position="829"/>
    </location>
</feature>
<dbReference type="Pfam" id="PF02373">
    <property type="entry name" value="JmjC"/>
    <property type="match status" value="1"/>
</dbReference>
<dbReference type="PANTHER" id="PTHR23123">
    <property type="entry name" value="PHD/F-BOX CONTAINING PROTEIN"/>
    <property type="match status" value="1"/>
</dbReference>
<evidence type="ECO:0000256" key="8">
    <source>
        <dbReference type="ARBA" id="ARBA00022771"/>
    </source>
</evidence>
<evidence type="ECO:0000256" key="3">
    <source>
        <dbReference type="ARBA" id="ARBA00004123"/>
    </source>
</evidence>
<evidence type="ECO:0000256" key="16">
    <source>
        <dbReference type="ARBA" id="ARBA00023242"/>
    </source>
</evidence>
<evidence type="ECO:0000259" key="22">
    <source>
        <dbReference type="PROSITE" id="PS51184"/>
    </source>
</evidence>
<dbReference type="Gene3D" id="2.60.120.650">
    <property type="entry name" value="Cupin"/>
    <property type="match status" value="2"/>
</dbReference>
<feature type="compositionally biased region" description="Low complexity" evidence="20">
    <location>
        <begin position="623"/>
        <end position="639"/>
    </location>
</feature>
<gene>
    <name evidence="23" type="ORF">M436DRAFT_13764</name>
</gene>
<organism evidence="23 24">
    <name type="scientific">Aureobasidium namibiae CBS 147.97</name>
    <dbReference type="NCBI Taxonomy" id="1043004"/>
    <lineage>
        <taxon>Eukaryota</taxon>
        <taxon>Fungi</taxon>
        <taxon>Dikarya</taxon>
        <taxon>Ascomycota</taxon>
        <taxon>Pezizomycotina</taxon>
        <taxon>Dothideomycetes</taxon>
        <taxon>Dothideomycetidae</taxon>
        <taxon>Dothideales</taxon>
        <taxon>Saccotheciaceae</taxon>
        <taxon>Aureobasidium</taxon>
    </lineage>
</organism>
<dbReference type="InterPro" id="IPR011011">
    <property type="entry name" value="Znf_FYVE_PHD"/>
</dbReference>
<dbReference type="GO" id="GO:0140680">
    <property type="term" value="F:histone H3K36me/H3K36me2 demethylase activity"/>
    <property type="evidence" value="ECO:0007669"/>
    <property type="project" value="UniProtKB-EC"/>
</dbReference>
<evidence type="ECO:0000256" key="11">
    <source>
        <dbReference type="ARBA" id="ARBA00022964"/>
    </source>
</evidence>
<dbReference type="OrthoDB" id="5876800at2759"/>
<dbReference type="SUPFAM" id="SSF51197">
    <property type="entry name" value="Clavaminate synthase-like"/>
    <property type="match status" value="1"/>
</dbReference>
<dbReference type="InterPro" id="IPR001138">
    <property type="entry name" value="Zn2Cys6_DnaBD"/>
</dbReference>
<comment type="similarity">
    <text evidence="4">Belongs to the JHDM1 histone demethylase family.</text>
</comment>
<keyword evidence="8 19" id="KW-0863">Zinc-finger</keyword>
<keyword evidence="15" id="KW-0804">Transcription</keyword>
<dbReference type="EMBL" id="KL584718">
    <property type="protein sequence ID" value="KEQ70083.1"/>
    <property type="molecule type" value="Genomic_DNA"/>
</dbReference>
<dbReference type="InterPro" id="IPR019786">
    <property type="entry name" value="Zinc_finger_PHD-type_CS"/>
</dbReference>
<evidence type="ECO:0000256" key="2">
    <source>
        <dbReference type="ARBA" id="ARBA00003909"/>
    </source>
</evidence>
<dbReference type="SMART" id="SM00558">
    <property type="entry name" value="JmjC"/>
    <property type="match status" value="1"/>
</dbReference>
<dbReference type="GO" id="GO:0000981">
    <property type="term" value="F:DNA-binding transcription factor activity, RNA polymerase II-specific"/>
    <property type="evidence" value="ECO:0007669"/>
    <property type="project" value="InterPro"/>
</dbReference>
<protein>
    <recommendedName>
        <fullName evidence="6">JmjC domain-containing histone demethylation protein 1</fullName>
        <ecNumber evidence="5">1.14.11.27</ecNumber>
    </recommendedName>
    <alternativeName>
        <fullName evidence="17">[Histone-H3]-lysine-36 demethylase 1</fullName>
    </alternativeName>
</protein>
<keyword evidence="13" id="KW-0408">Iron</keyword>
<proteinExistence type="inferred from homology"/>
<evidence type="ECO:0000256" key="5">
    <source>
        <dbReference type="ARBA" id="ARBA00013246"/>
    </source>
</evidence>
<dbReference type="SMART" id="SM00249">
    <property type="entry name" value="PHD"/>
    <property type="match status" value="1"/>
</dbReference>
<dbReference type="PROSITE" id="PS01359">
    <property type="entry name" value="ZF_PHD_1"/>
    <property type="match status" value="1"/>
</dbReference>
<feature type="domain" description="JmjC" evidence="22">
    <location>
        <begin position="269"/>
        <end position="427"/>
    </location>
</feature>
<evidence type="ECO:0000313" key="23">
    <source>
        <dbReference type="EMBL" id="KEQ70083.1"/>
    </source>
</evidence>
<dbReference type="RefSeq" id="XP_013424243.1">
    <property type="nucleotide sequence ID" value="XM_013568789.1"/>
</dbReference>
<accession>A0A074WAW3</accession>
<keyword evidence="16" id="KW-0539">Nucleus</keyword>
<keyword evidence="24" id="KW-1185">Reference proteome</keyword>
<dbReference type="STRING" id="1043004.A0A074WAW3"/>
<feature type="domain" description="PHD-type" evidence="21">
    <location>
        <begin position="17"/>
        <end position="74"/>
    </location>
</feature>
<keyword evidence="9" id="KW-0862">Zinc</keyword>